<proteinExistence type="predicted"/>
<dbReference type="AlphaFoldDB" id="A0A418SDR5"/>
<name>A0A418SDR5_9RHOB</name>
<dbReference type="InterPro" id="IPR007820">
    <property type="entry name" value="AbrB_fam"/>
</dbReference>
<sequence length="357" mass="37678">MKSFIKSLPLALGLCLVGFLGGTVAHSLHTPLPYMLGSLFFVALGTAVFPRLLPENYRFPEVFRSVFIATIGATIGAKITWDVVQNLPQVALSMLALTAFVPLSQLMNFQIFHRIGGYDRPTAFYAGAPGGLVEAIVAGESAGADVQVLAVQQFLRIIAVITLLPVGMSLVYGHPVGSSAGMSLNRSAVGITHIPEVIGAALLGLVIFRRLHVPAAQLIGPLICAAVLTLSGLAVIEAPQWLISGCQIVIGTSLGTRFAGMNLRRLVKATWLSLLSVGAMIAVGLAMALAIHPLTGQALDVLLISFSPGGVTEMALVALSLNANPAVVTLHHLYRIILTVVMLGFVGRRDWLTTPRP</sequence>
<dbReference type="GO" id="GO:0016020">
    <property type="term" value="C:membrane"/>
    <property type="evidence" value="ECO:0007669"/>
    <property type="project" value="InterPro"/>
</dbReference>
<dbReference type="PIRSF" id="PIRSF038991">
    <property type="entry name" value="Protein_AbrB"/>
    <property type="match status" value="1"/>
</dbReference>
<organism evidence="1 2">
    <name type="scientific">Pseudooceanicola algae</name>
    <dbReference type="NCBI Taxonomy" id="1537215"/>
    <lineage>
        <taxon>Bacteria</taxon>
        <taxon>Pseudomonadati</taxon>
        <taxon>Pseudomonadota</taxon>
        <taxon>Alphaproteobacteria</taxon>
        <taxon>Rhodobacterales</taxon>
        <taxon>Paracoccaceae</taxon>
        <taxon>Pseudooceanicola</taxon>
    </lineage>
</organism>
<dbReference type="InterPro" id="IPR017516">
    <property type="entry name" value="AbrB_dup"/>
</dbReference>
<evidence type="ECO:0000313" key="2">
    <source>
        <dbReference type="Proteomes" id="UP000283786"/>
    </source>
</evidence>
<gene>
    <name evidence="1" type="ORF">PSAL_006900</name>
</gene>
<dbReference type="EMBL" id="CP060436">
    <property type="protein sequence ID" value="QPM89470.1"/>
    <property type="molecule type" value="Genomic_DNA"/>
</dbReference>
<dbReference type="GO" id="GO:0010468">
    <property type="term" value="P:regulation of gene expression"/>
    <property type="evidence" value="ECO:0007669"/>
    <property type="project" value="InterPro"/>
</dbReference>
<dbReference type="NCBIfam" id="TIGR03082">
    <property type="entry name" value="Gneg_AbrB_dup"/>
    <property type="match status" value="1"/>
</dbReference>
<dbReference type="Pfam" id="PF05145">
    <property type="entry name" value="AbrB"/>
    <property type="match status" value="1"/>
</dbReference>
<dbReference type="Proteomes" id="UP000283786">
    <property type="component" value="Chromosome"/>
</dbReference>
<accession>A0A418SDR5</accession>
<dbReference type="PANTHER" id="PTHR38457:SF1">
    <property type="entry name" value="REGULATOR ABRB-RELATED"/>
    <property type="match status" value="1"/>
</dbReference>
<reference evidence="1 2" key="1">
    <citation type="submission" date="2020-08" db="EMBL/GenBank/DDBJ databases">
        <title>Genome sequence of Rhodobacteraceae bacterium Lw-13e.</title>
        <authorList>
            <person name="Poehlein A."/>
            <person name="Wolter L."/>
            <person name="Daniel R."/>
            <person name="Brinkhoff T."/>
        </authorList>
    </citation>
    <scope>NUCLEOTIDE SEQUENCE [LARGE SCALE GENOMIC DNA]</scope>
    <source>
        <strain evidence="1 2">Lw-13e</strain>
    </source>
</reference>
<keyword evidence="2" id="KW-1185">Reference proteome</keyword>
<protein>
    <submittedName>
        <fullName evidence="1">Uncharacterized protein</fullName>
    </submittedName>
</protein>
<dbReference type="KEGG" id="palw:PSAL_006900"/>
<dbReference type="PANTHER" id="PTHR38457">
    <property type="entry name" value="REGULATOR ABRB-RELATED"/>
    <property type="match status" value="1"/>
</dbReference>
<evidence type="ECO:0000313" key="1">
    <source>
        <dbReference type="EMBL" id="QPM89470.1"/>
    </source>
</evidence>